<evidence type="ECO:0008006" key="3">
    <source>
        <dbReference type="Google" id="ProtNLM"/>
    </source>
</evidence>
<dbReference type="EMBL" id="CP080507">
    <property type="protein sequence ID" value="QYM80183.1"/>
    <property type="molecule type" value="Genomic_DNA"/>
</dbReference>
<gene>
    <name evidence="1" type="ORF">K0B96_06090</name>
</gene>
<name>A0A8F9XKZ1_9BACT</name>
<accession>A0A8F9XKZ1</accession>
<dbReference type="Proteomes" id="UP000825051">
    <property type="component" value="Chromosome"/>
</dbReference>
<evidence type="ECO:0000313" key="2">
    <source>
        <dbReference type="Proteomes" id="UP000825051"/>
    </source>
</evidence>
<dbReference type="AlphaFoldDB" id="A0A8F9XKZ1"/>
<organism evidence="1 2">
    <name type="scientific">Horticoccus luteus</name>
    <dbReference type="NCBI Taxonomy" id="2862869"/>
    <lineage>
        <taxon>Bacteria</taxon>
        <taxon>Pseudomonadati</taxon>
        <taxon>Verrucomicrobiota</taxon>
        <taxon>Opitutia</taxon>
        <taxon>Opitutales</taxon>
        <taxon>Opitutaceae</taxon>
        <taxon>Horticoccus</taxon>
    </lineage>
</organism>
<protein>
    <recommendedName>
        <fullName evidence="3">Tetratricopeptide repeat protein</fullName>
    </recommendedName>
</protein>
<dbReference type="InterPro" id="IPR011990">
    <property type="entry name" value="TPR-like_helical_dom_sf"/>
</dbReference>
<evidence type="ECO:0000313" key="1">
    <source>
        <dbReference type="EMBL" id="QYM80183.1"/>
    </source>
</evidence>
<keyword evidence="2" id="KW-1185">Reference proteome</keyword>
<sequence>MPDTPVSALDARQQKLADNARVALERGNLDYVLEMTGQILKTAPGCVAVRRLQRAAQLKQAPGRGGMFSRAFGRVTVAPFLFGASGKDPAQAFAAAEKALAGDPGNVGALKQLAAAAEALGWPETVVFALEAVREITPGDAANLIALGEAWLAWGRPQEALRLADEVLRTRPVDAAAQKLMRTASIAQTMTKGKWESGEGFRTKLKDEAAAVSLEQAAKHVTSADMTERLLEEAQARVAAEPGNVNHVRAVVGGLRQLGRLDEAVAWIERAQALPGGQGDAGLAKEATELRTKALEVRVQRAAAAAETGAPEGGADGELAAAQAELQAFRLSAAQALVERYPNDLAARQELGEMLLAAGRVDAAIAQFQQAAKNPATRVAALTGLGKGFAAKKLHDLAVAQLTLAKAELGEMSEQKKAVLYELGTALEAMGKREEAMAEFKAIYSEDIGFRDVLDKINAYYAN</sequence>
<dbReference type="RefSeq" id="WP_220164991.1">
    <property type="nucleotide sequence ID" value="NZ_CP080507.1"/>
</dbReference>
<reference evidence="1" key="1">
    <citation type="submission" date="2021-08" db="EMBL/GenBank/DDBJ databases">
        <title>Genome of a novel bacterium of the phylum Verrucomicrobia, Oleiharenicola sp. KSB-15.</title>
        <authorList>
            <person name="Chung J.-H."/>
            <person name="Ahn J.-H."/>
            <person name="Yoon Y."/>
            <person name="Kim D.-Y."/>
            <person name="An S.-H."/>
            <person name="Park I."/>
            <person name="Yeon J."/>
        </authorList>
    </citation>
    <scope>NUCLEOTIDE SEQUENCE</scope>
    <source>
        <strain evidence="1">KSB-15</strain>
    </source>
</reference>
<dbReference type="Gene3D" id="1.25.40.10">
    <property type="entry name" value="Tetratricopeptide repeat domain"/>
    <property type="match status" value="2"/>
</dbReference>
<dbReference type="KEGG" id="ole:K0B96_06090"/>
<dbReference type="SUPFAM" id="SSF48452">
    <property type="entry name" value="TPR-like"/>
    <property type="match status" value="2"/>
</dbReference>
<proteinExistence type="predicted"/>